<dbReference type="Gene3D" id="2.40.50.90">
    <property type="match status" value="1"/>
</dbReference>
<reference evidence="1" key="2">
    <citation type="submission" date="2020-09" db="EMBL/GenBank/DDBJ databases">
        <authorList>
            <person name="Sun Q."/>
            <person name="Kim S."/>
        </authorList>
    </citation>
    <scope>NUCLEOTIDE SEQUENCE</scope>
    <source>
        <strain evidence="1">KCTC 32513</strain>
    </source>
</reference>
<evidence type="ECO:0000313" key="1">
    <source>
        <dbReference type="EMBL" id="GHB05914.1"/>
    </source>
</evidence>
<evidence type="ECO:0008006" key="3">
    <source>
        <dbReference type="Google" id="ProtNLM"/>
    </source>
</evidence>
<evidence type="ECO:0000313" key="2">
    <source>
        <dbReference type="Proteomes" id="UP000634004"/>
    </source>
</evidence>
<name>A0A8J3G3P5_9PROT</name>
<comment type="caution">
    <text evidence="1">The sequence shown here is derived from an EMBL/GenBank/DDBJ whole genome shotgun (WGS) entry which is preliminary data.</text>
</comment>
<accession>A0A8J3G3P5</accession>
<dbReference type="AlphaFoldDB" id="A0A8J3G3P5"/>
<proteinExistence type="predicted"/>
<keyword evidence="2" id="KW-1185">Reference proteome</keyword>
<dbReference type="SUPFAM" id="SSF50199">
    <property type="entry name" value="Staphylococcal nuclease"/>
    <property type="match status" value="1"/>
</dbReference>
<organism evidence="1 2">
    <name type="scientific">Algimonas arctica</name>
    <dbReference type="NCBI Taxonomy" id="1479486"/>
    <lineage>
        <taxon>Bacteria</taxon>
        <taxon>Pseudomonadati</taxon>
        <taxon>Pseudomonadota</taxon>
        <taxon>Alphaproteobacteria</taxon>
        <taxon>Maricaulales</taxon>
        <taxon>Robiginitomaculaceae</taxon>
        <taxon>Algimonas</taxon>
    </lineage>
</organism>
<gene>
    <name evidence="1" type="ORF">GCM10009069_30260</name>
</gene>
<reference evidence="1" key="1">
    <citation type="journal article" date="2014" name="Int. J. Syst. Evol. Microbiol.">
        <title>Complete genome sequence of Corynebacterium casei LMG S-19264T (=DSM 44701T), isolated from a smear-ripened cheese.</title>
        <authorList>
            <consortium name="US DOE Joint Genome Institute (JGI-PGF)"/>
            <person name="Walter F."/>
            <person name="Albersmeier A."/>
            <person name="Kalinowski J."/>
            <person name="Ruckert C."/>
        </authorList>
    </citation>
    <scope>NUCLEOTIDE SEQUENCE</scope>
    <source>
        <strain evidence="1">KCTC 32513</strain>
    </source>
</reference>
<protein>
    <recommendedName>
        <fullName evidence="3">TNase-like domain-containing protein</fullName>
    </recommendedName>
</protein>
<dbReference type="EMBL" id="BMZH01000033">
    <property type="protein sequence ID" value="GHB05914.1"/>
    <property type="molecule type" value="Genomic_DNA"/>
</dbReference>
<dbReference type="Proteomes" id="UP000634004">
    <property type="component" value="Unassembled WGS sequence"/>
</dbReference>
<sequence>MAWDGPEKGWRAECTAERELEVLGTAYAREWLGNAKNVTPRPLEPTRTDRYGRYLGNLTVDGLDYAETMIAAGYLRRWDYDDCGRACKPDWCAN</sequence>
<dbReference type="InterPro" id="IPR035437">
    <property type="entry name" value="SNase_OB-fold_sf"/>
</dbReference>